<reference evidence="2 3" key="1">
    <citation type="journal article" date="2016" name="Nat. Commun.">
        <title>Thousands of microbial genomes shed light on interconnected biogeochemical processes in an aquifer system.</title>
        <authorList>
            <person name="Anantharaman K."/>
            <person name="Brown C.T."/>
            <person name="Hug L.A."/>
            <person name="Sharon I."/>
            <person name="Castelle C.J."/>
            <person name="Probst A.J."/>
            <person name="Thomas B.C."/>
            <person name="Singh A."/>
            <person name="Wilkins M.J."/>
            <person name="Karaoz U."/>
            <person name="Brodie E.L."/>
            <person name="Williams K.H."/>
            <person name="Hubbard S.S."/>
            <person name="Banfield J.F."/>
        </authorList>
    </citation>
    <scope>NUCLEOTIDE SEQUENCE [LARGE SCALE GENOMIC DNA]</scope>
</reference>
<gene>
    <name evidence="2" type="ORF">A2754_02780</name>
</gene>
<dbReference type="Proteomes" id="UP000177953">
    <property type="component" value="Unassembled WGS sequence"/>
</dbReference>
<feature type="transmembrane region" description="Helical" evidence="1">
    <location>
        <begin position="6"/>
        <end position="25"/>
    </location>
</feature>
<sequence length="166" mass="17634">MKKNHFIVIVGLIVALVAALGYILWRNNEEAAELGGKDQASVGDGSSDTLAGSSSVDEKVATTAAATKNLHKITLSYTEALNLYRTAGRYFQFVSCRGTPGSISMKVGTTFMLDNRDKVTRKIAIGKNATYSVGPYDFKVVAAPSVAGQFYITCDGGGSALLNVER</sequence>
<comment type="caution">
    <text evidence="2">The sequence shown here is derived from an EMBL/GenBank/DDBJ whole genome shotgun (WGS) entry which is preliminary data.</text>
</comment>
<evidence type="ECO:0000313" key="2">
    <source>
        <dbReference type="EMBL" id="OGH69111.1"/>
    </source>
</evidence>
<proteinExistence type="predicted"/>
<protein>
    <submittedName>
        <fullName evidence="2">Uncharacterized protein</fullName>
    </submittedName>
</protein>
<organism evidence="2 3">
    <name type="scientific">Candidatus Magasanikbacteria bacterium RIFCSPHIGHO2_01_FULL_47_8</name>
    <dbReference type="NCBI Taxonomy" id="1798673"/>
    <lineage>
        <taxon>Bacteria</taxon>
        <taxon>Candidatus Magasanikiibacteriota</taxon>
    </lineage>
</organism>
<evidence type="ECO:0000313" key="3">
    <source>
        <dbReference type="Proteomes" id="UP000177953"/>
    </source>
</evidence>
<dbReference type="EMBL" id="MFPU01000066">
    <property type="protein sequence ID" value="OGH69111.1"/>
    <property type="molecule type" value="Genomic_DNA"/>
</dbReference>
<keyword evidence="1" id="KW-1133">Transmembrane helix</keyword>
<name>A0A1F6MBV0_9BACT</name>
<accession>A0A1F6MBV0</accession>
<keyword evidence="1" id="KW-0812">Transmembrane</keyword>
<evidence type="ECO:0000256" key="1">
    <source>
        <dbReference type="SAM" id="Phobius"/>
    </source>
</evidence>
<keyword evidence="1" id="KW-0472">Membrane</keyword>
<dbReference type="AlphaFoldDB" id="A0A1F6MBV0"/>